<dbReference type="SMART" id="SM00347">
    <property type="entry name" value="HTH_MARR"/>
    <property type="match status" value="1"/>
</dbReference>
<keyword evidence="3" id="KW-1185">Reference proteome</keyword>
<dbReference type="KEGG" id="gom:D7316_01662"/>
<proteinExistence type="predicted"/>
<dbReference type="GO" id="GO:0003700">
    <property type="term" value="F:DNA-binding transcription factor activity"/>
    <property type="evidence" value="ECO:0007669"/>
    <property type="project" value="InterPro"/>
</dbReference>
<dbReference type="PROSITE" id="PS50995">
    <property type="entry name" value="HTH_MARR_2"/>
    <property type="match status" value="1"/>
</dbReference>
<dbReference type="InterPro" id="IPR036390">
    <property type="entry name" value="WH_DNA-bd_sf"/>
</dbReference>
<dbReference type="PANTHER" id="PTHR33164:SF99">
    <property type="entry name" value="MARR FAMILY REGULATORY PROTEIN"/>
    <property type="match status" value="1"/>
</dbReference>
<dbReference type="OrthoDB" id="8635520at2"/>
<evidence type="ECO:0000313" key="2">
    <source>
        <dbReference type="EMBL" id="AZG45069.1"/>
    </source>
</evidence>
<dbReference type="Gene3D" id="1.10.10.10">
    <property type="entry name" value="Winged helix-like DNA-binding domain superfamily/Winged helix DNA-binding domain"/>
    <property type="match status" value="1"/>
</dbReference>
<evidence type="ECO:0000259" key="1">
    <source>
        <dbReference type="PROSITE" id="PS50995"/>
    </source>
</evidence>
<dbReference type="InterPro" id="IPR036388">
    <property type="entry name" value="WH-like_DNA-bd_sf"/>
</dbReference>
<dbReference type="AlphaFoldDB" id="A0A3G8JKV7"/>
<dbReference type="EMBL" id="CP033972">
    <property type="protein sequence ID" value="AZG45069.1"/>
    <property type="molecule type" value="Genomic_DNA"/>
</dbReference>
<dbReference type="InterPro" id="IPR039422">
    <property type="entry name" value="MarR/SlyA-like"/>
</dbReference>
<name>A0A3G8JKV7_9ACTN</name>
<sequence length="157" mass="17813">MSRTTPDPRRDAWQVFIETSARLQTVLDDDLRASAGMSLADYQVLMLLHDAPGRRLRMRELSERLVFSTSRLSYQIDTLVRRDWLCRERADEDRRGSYAVLTPGGTDAFRAAARDHARCVSALFVDALTEEDGMALSDIMSRLSDHLTSEQAHGARR</sequence>
<dbReference type="Proteomes" id="UP000271469">
    <property type="component" value="Chromosome"/>
</dbReference>
<accession>A0A3G8JKV7</accession>
<dbReference type="InterPro" id="IPR000835">
    <property type="entry name" value="HTH_MarR-typ"/>
</dbReference>
<dbReference type="RefSeq" id="WP_124707846.1">
    <property type="nucleotide sequence ID" value="NZ_CP033972.1"/>
</dbReference>
<evidence type="ECO:0000313" key="3">
    <source>
        <dbReference type="Proteomes" id="UP000271469"/>
    </source>
</evidence>
<dbReference type="Pfam" id="PF12802">
    <property type="entry name" value="MarR_2"/>
    <property type="match status" value="1"/>
</dbReference>
<reference evidence="2 3" key="1">
    <citation type="submission" date="2018-11" db="EMBL/GenBank/DDBJ databases">
        <title>Gordonia insulae sp. nov., isolated from an island soil.</title>
        <authorList>
            <person name="Kim Y.S."/>
            <person name="Kim S.B."/>
        </authorList>
    </citation>
    <scope>NUCLEOTIDE SEQUENCE [LARGE SCALE GENOMIC DNA]</scope>
    <source>
        <strain evidence="2 3">MMS17-SY073</strain>
    </source>
</reference>
<dbReference type="GO" id="GO:0006950">
    <property type="term" value="P:response to stress"/>
    <property type="evidence" value="ECO:0007669"/>
    <property type="project" value="TreeGrafter"/>
</dbReference>
<dbReference type="PANTHER" id="PTHR33164">
    <property type="entry name" value="TRANSCRIPTIONAL REGULATOR, MARR FAMILY"/>
    <property type="match status" value="1"/>
</dbReference>
<feature type="domain" description="HTH marR-type" evidence="1">
    <location>
        <begin position="1"/>
        <end position="145"/>
    </location>
</feature>
<dbReference type="SUPFAM" id="SSF46785">
    <property type="entry name" value="Winged helix' DNA-binding domain"/>
    <property type="match status" value="1"/>
</dbReference>
<gene>
    <name evidence="2" type="primary">mhqR_1</name>
    <name evidence="2" type="ORF">D7316_01662</name>
</gene>
<organism evidence="2 3">
    <name type="scientific">Gordonia insulae</name>
    <dbReference type="NCBI Taxonomy" id="2420509"/>
    <lineage>
        <taxon>Bacteria</taxon>
        <taxon>Bacillati</taxon>
        <taxon>Actinomycetota</taxon>
        <taxon>Actinomycetes</taxon>
        <taxon>Mycobacteriales</taxon>
        <taxon>Gordoniaceae</taxon>
        <taxon>Gordonia</taxon>
    </lineage>
</organism>
<protein>
    <submittedName>
        <fullName evidence="2">HTH-type transcriptional regulator MhqR</fullName>
    </submittedName>
</protein>